<evidence type="ECO:0000259" key="4">
    <source>
        <dbReference type="PROSITE" id="PS50932"/>
    </source>
</evidence>
<evidence type="ECO:0000256" key="2">
    <source>
        <dbReference type="ARBA" id="ARBA00023125"/>
    </source>
</evidence>
<dbReference type="InterPro" id="IPR046335">
    <property type="entry name" value="LacI/GalR-like_sensor"/>
</dbReference>
<keyword evidence="6" id="KW-1185">Reference proteome</keyword>
<dbReference type="EMBL" id="JAVDXO010000004">
    <property type="protein sequence ID" value="MDR7307025.1"/>
    <property type="molecule type" value="Genomic_DNA"/>
</dbReference>
<dbReference type="SMART" id="SM00354">
    <property type="entry name" value="HTH_LACI"/>
    <property type="match status" value="1"/>
</dbReference>
<sequence>MATIKDVARLAQVGVGTASRAISGRGGVSPDALARVQQAIQQLDFRPSNVARALSLKSLGMLGVYVPLFEGSFYSPILQAIDRELRAVDRHMVAANACGHGSERQKALQGVDFLMQRQCDGVFILSNDLLETDLADLYRRYPRLVLLNRHSPVLGEHAFSADHEHAGRLAAMALLSHGHREIAVIQGHRDAPDNHDRMRGFHAELGRHGVQVKPQHHVDGTFSFVSGYAGAEQLLSQHDQSYTAVFCANDVMAMAAVTRFIQAGRRVPQDVSIVGYDDTDIAAYTAPPLTTVRIPMDKVTTNACRYLLNMCYALNLPVERNFAPHIVWRGSVGQGPHRPLDAAL</sequence>
<dbReference type="SUPFAM" id="SSF53822">
    <property type="entry name" value="Periplasmic binding protein-like I"/>
    <property type="match status" value="1"/>
</dbReference>
<dbReference type="InterPro" id="IPR000843">
    <property type="entry name" value="HTH_LacI"/>
</dbReference>
<dbReference type="PROSITE" id="PS50932">
    <property type="entry name" value="HTH_LACI_2"/>
    <property type="match status" value="1"/>
</dbReference>
<dbReference type="RefSeq" id="WP_310342858.1">
    <property type="nucleotide sequence ID" value="NZ_JAVDXO010000004.1"/>
</dbReference>
<dbReference type="InterPro" id="IPR028082">
    <property type="entry name" value="Peripla_BP_I"/>
</dbReference>
<proteinExistence type="predicted"/>
<gene>
    <name evidence="5" type="ORF">J2X15_002311</name>
</gene>
<keyword evidence="1" id="KW-0805">Transcription regulation</keyword>
<accession>A0ABU1ZN95</accession>
<comment type="caution">
    <text evidence="5">The sequence shown here is derived from an EMBL/GenBank/DDBJ whole genome shotgun (WGS) entry which is preliminary data.</text>
</comment>
<dbReference type="Gene3D" id="3.40.50.2300">
    <property type="match status" value="2"/>
</dbReference>
<protein>
    <submittedName>
        <fullName evidence="5">LacI family transcriptional regulator</fullName>
    </submittedName>
</protein>
<name>A0ABU1ZN95_9BURK</name>
<dbReference type="Pfam" id="PF00356">
    <property type="entry name" value="LacI"/>
    <property type="match status" value="1"/>
</dbReference>
<dbReference type="PANTHER" id="PTHR30146:SF109">
    <property type="entry name" value="HTH-TYPE TRANSCRIPTIONAL REGULATOR GALS"/>
    <property type="match status" value="1"/>
</dbReference>
<dbReference type="SUPFAM" id="SSF47413">
    <property type="entry name" value="lambda repressor-like DNA-binding domains"/>
    <property type="match status" value="1"/>
</dbReference>
<dbReference type="InterPro" id="IPR010982">
    <property type="entry name" value="Lambda_DNA-bd_dom_sf"/>
</dbReference>
<evidence type="ECO:0000313" key="6">
    <source>
        <dbReference type="Proteomes" id="UP001268089"/>
    </source>
</evidence>
<organism evidence="5 6">
    <name type="scientific">Rhodoferax saidenbachensis</name>
    <dbReference type="NCBI Taxonomy" id="1484693"/>
    <lineage>
        <taxon>Bacteria</taxon>
        <taxon>Pseudomonadati</taxon>
        <taxon>Pseudomonadota</taxon>
        <taxon>Betaproteobacteria</taxon>
        <taxon>Burkholderiales</taxon>
        <taxon>Comamonadaceae</taxon>
        <taxon>Rhodoferax</taxon>
    </lineage>
</organism>
<dbReference type="CDD" id="cd01392">
    <property type="entry name" value="HTH_LacI"/>
    <property type="match status" value="1"/>
</dbReference>
<dbReference type="PANTHER" id="PTHR30146">
    <property type="entry name" value="LACI-RELATED TRANSCRIPTIONAL REPRESSOR"/>
    <property type="match status" value="1"/>
</dbReference>
<evidence type="ECO:0000313" key="5">
    <source>
        <dbReference type="EMBL" id="MDR7307025.1"/>
    </source>
</evidence>
<evidence type="ECO:0000256" key="1">
    <source>
        <dbReference type="ARBA" id="ARBA00023015"/>
    </source>
</evidence>
<dbReference type="Proteomes" id="UP001268089">
    <property type="component" value="Unassembled WGS sequence"/>
</dbReference>
<feature type="domain" description="HTH lacI-type" evidence="4">
    <location>
        <begin position="2"/>
        <end position="56"/>
    </location>
</feature>
<dbReference type="Gene3D" id="1.10.260.40">
    <property type="entry name" value="lambda repressor-like DNA-binding domains"/>
    <property type="match status" value="1"/>
</dbReference>
<dbReference type="Pfam" id="PF13377">
    <property type="entry name" value="Peripla_BP_3"/>
    <property type="match status" value="1"/>
</dbReference>
<keyword evidence="2" id="KW-0238">DNA-binding</keyword>
<evidence type="ECO:0000256" key="3">
    <source>
        <dbReference type="ARBA" id="ARBA00023163"/>
    </source>
</evidence>
<reference evidence="5 6" key="1">
    <citation type="submission" date="2023-07" db="EMBL/GenBank/DDBJ databases">
        <title>Sorghum-associated microbial communities from plants grown in Nebraska, USA.</title>
        <authorList>
            <person name="Schachtman D."/>
        </authorList>
    </citation>
    <scope>NUCLEOTIDE SEQUENCE [LARGE SCALE GENOMIC DNA]</scope>
    <source>
        <strain evidence="5 6">BE308</strain>
    </source>
</reference>
<keyword evidence="3" id="KW-0804">Transcription</keyword>